<evidence type="ECO:0000256" key="2">
    <source>
        <dbReference type="ARBA" id="ARBA00002904"/>
    </source>
</evidence>
<dbReference type="EMBL" id="JAUOPU010000055">
    <property type="protein sequence ID" value="MDO6545453.1"/>
    <property type="molecule type" value="Genomic_DNA"/>
</dbReference>
<evidence type="ECO:0000256" key="10">
    <source>
        <dbReference type="RuleBase" id="RU367011"/>
    </source>
</evidence>
<evidence type="ECO:0000313" key="12">
    <source>
        <dbReference type="EMBL" id="MDO6545453.1"/>
    </source>
</evidence>
<evidence type="ECO:0000256" key="8">
    <source>
        <dbReference type="ARBA" id="ARBA00023239"/>
    </source>
</evidence>
<reference evidence="12" key="1">
    <citation type="submission" date="2023-07" db="EMBL/GenBank/DDBJ databases">
        <title>Genome content predicts the carbon catabolic preferences of heterotrophic bacteria.</title>
        <authorList>
            <person name="Gralka M."/>
        </authorList>
    </citation>
    <scope>NUCLEOTIDE SEQUENCE</scope>
    <source>
        <strain evidence="12">G2M05</strain>
    </source>
</reference>
<dbReference type="SUPFAM" id="SSF51069">
    <property type="entry name" value="Carbonic anhydrase"/>
    <property type="match status" value="1"/>
</dbReference>
<comment type="catalytic activity">
    <reaction evidence="9 10">
        <text>hydrogencarbonate + H(+) = CO2 + H2O</text>
        <dbReference type="Rhea" id="RHEA:10748"/>
        <dbReference type="ChEBI" id="CHEBI:15377"/>
        <dbReference type="ChEBI" id="CHEBI:15378"/>
        <dbReference type="ChEBI" id="CHEBI:16526"/>
        <dbReference type="ChEBI" id="CHEBI:17544"/>
        <dbReference type="EC" id="4.2.1.1"/>
    </reaction>
</comment>
<dbReference type="PROSITE" id="PS51144">
    <property type="entry name" value="ALPHA_CA_2"/>
    <property type="match status" value="1"/>
</dbReference>
<evidence type="ECO:0000259" key="11">
    <source>
        <dbReference type="PROSITE" id="PS51144"/>
    </source>
</evidence>
<evidence type="ECO:0000256" key="3">
    <source>
        <dbReference type="ARBA" id="ARBA00010718"/>
    </source>
</evidence>
<comment type="cofactor">
    <cofactor evidence="1 10">
        <name>Zn(2+)</name>
        <dbReference type="ChEBI" id="CHEBI:29105"/>
    </cofactor>
</comment>
<keyword evidence="6 10" id="KW-0479">Metal-binding</keyword>
<evidence type="ECO:0000256" key="7">
    <source>
        <dbReference type="ARBA" id="ARBA00022833"/>
    </source>
</evidence>
<keyword evidence="7 10" id="KW-0862">Zinc</keyword>
<evidence type="ECO:0000256" key="1">
    <source>
        <dbReference type="ARBA" id="ARBA00001947"/>
    </source>
</evidence>
<comment type="function">
    <text evidence="2 10">Reversible hydration of carbon dioxide.</text>
</comment>
<dbReference type="RefSeq" id="WP_303502134.1">
    <property type="nucleotide sequence ID" value="NZ_JAUOPU010000055.1"/>
</dbReference>
<dbReference type="AlphaFoldDB" id="A0AAW7Y9X3"/>
<evidence type="ECO:0000256" key="5">
    <source>
        <dbReference type="ARBA" id="ARBA00014628"/>
    </source>
</evidence>
<feature type="chain" id="PRO_5043105902" description="Carbonic anhydrase" evidence="10">
    <location>
        <begin position="24"/>
        <end position="244"/>
    </location>
</feature>
<feature type="domain" description="Alpha-carbonic anhydrase" evidence="11">
    <location>
        <begin position="25"/>
        <end position="244"/>
    </location>
</feature>
<keyword evidence="10" id="KW-0732">Signal</keyword>
<sequence length="244" mass="26985">MNRKWVIKLSILLPLTLPLSSQAAAEWGYQGDHGTESWGKTFSTCGEGKNQSPVDIQQTIDANLTPLHINYQGVITELVNNGHTVQANVSGKNTLTLAGESFELKQFHFHTPSENYLQGKQYPLEAHFVHANSKGELAVIGVMFATGERENDGVKSLLSTLPDTNTRQQITATISPADLLPRSREYYRFNGSLTTPPCSEGVRWFVLKEHLTSTREEVDALQQVMGNNARPLQPLNARTILSSP</sequence>
<proteinExistence type="inferred from homology"/>
<dbReference type="InterPro" id="IPR036398">
    <property type="entry name" value="CA_dom_sf"/>
</dbReference>
<name>A0AAW7Y9X3_9GAMM</name>
<dbReference type="InterPro" id="IPR023561">
    <property type="entry name" value="Carbonic_anhydrase_a-class"/>
</dbReference>
<gene>
    <name evidence="12" type="ORF">Q4568_23220</name>
</gene>
<dbReference type="InterPro" id="IPR018338">
    <property type="entry name" value="Carbonic_anhydrase_a-class_CS"/>
</dbReference>
<dbReference type="Pfam" id="PF00194">
    <property type="entry name" value="Carb_anhydrase"/>
    <property type="match status" value="1"/>
</dbReference>
<dbReference type="InterPro" id="IPR041891">
    <property type="entry name" value="Alpha_CA_prokaryot-like"/>
</dbReference>
<dbReference type="GO" id="GO:0008270">
    <property type="term" value="F:zinc ion binding"/>
    <property type="evidence" value="ECO:0007669"/>
    <property type="project" value="UniProtKB-UniRule"/>
</dbReference>
<dbReference type="PROSITE" id="PS00162">
    <property type="entry name" value="ALPHA_CA_1"/>
    <property type="match status" value="1"/>
</dbReference>
<organism evidence="12 13">
    <name type="scientific">Photobacterium sanguinicancri</name>
    <dbReference type="NCBI Taxonomy" id="875932"/>
    <lineage>
        <taxon>Bacteria</taxon>
        <taxon>Pseudomonadati</taxon>
        <taxon>Pseudomonadota</taxon>
        <taxon>Gammaproteobacteria</taxon>
        <taxon>Vibrionales</taxon>
        <taxon>Vibrionaceae</taxon>
        <taxon>Photobacterium</taxon>
    </lineage>
</organism>
<dbReference type="PANTHER" id="PTHR18952:SF265">
    <property type="entry name" value="CARBONIC ANHYDRASE"/>
    <property type="match status" value="1"/>
</dbReference>
<evidence type="ECO:0000256" key="9">
    <source>
        <dbReference type="ARBA" id="ARBA00048348"/>
    </source>
</evidence>
<evidence type="ECO:0000313" key="13">
    <source>
        <dbReference type="Proteomes" id="UP001170624"/>
    </source>
</evidence>
<dbReference type="CDD" id="cd03124">
    <property type="entry name" value="alpha_CA_prokaryotic_like"/>
    <property type="match status" value="1"/>
</dbReference>
<dbReference type="GO" id="GO:0004089">
    <property type="term" value="F:carbonate dehydratase activity"/>
    <property type="evidence" value="ECO:0007669"/>
    <property type="project" value="UniProtKB-UniRule"/>
</dbReference>
<accession>A0AAW7Y9X3</accession>
<dbReference type="PANTHER" id="PTHR18952">
    <property type="entry name" value="CARBONIC ANHYDRASE"/>
    <property type="match status" value="1"/>
</dbReference>
<feature type="signal peptide" evidence="10">
    <location>
        <begin position="1"/>
        <end position="23"/>
    </location>
</feature>
<protein>
    <recommendedName>
        <fullName evidence="5 10">Carbonic anhydrase</fullName>
        <ecNumber evidence="4 10">4.2.1.1</ecNumber>
    </recommendedName>
</protein>
<dbReference type="Proteomes" id="UP001170624">
    <property type="component" value="Unassembled WGS sequence"/>
</dbReference>
<dbReference type="EC" id="4.2.1.1" evidence="4 10"/>
<dbReference type="Gene3D" id="3.10.200.10">
    <property type="entry name" value="Alpha carbonic anhydrase"/>
    <property type="match status" value="1"/>
</dbReference>
<comment type="caution">
    <text evidence="12">The sequence shown here is derived from an EMBL/GenBank/DDBJ whole genome shotgun (WGS) entry which is preliminary data.</text>
</comment>
<comment type="similarity">
    <text evidence="3 10">Belongs to the alpha-carbonic anhydrase family.</text>
</comment>
<keyword evidence="8 10" id="KW-0456">Lyase</keyword>
<dbReference type="InterPro" id="IPR001148">
    <property type="entry name" value="CA_dom"/>
</dbReference>
<evidence type="ECO:0000256" key="4">
    <source>
        <dbReference type="ARBA" id="ARBA00012925"/>
    </source>
</evidence>
<evidence type="ECO:0000256" key="6">
    <source>
        <dbReference type="ARBA" id="ARBA00022723"/>
    </source>
</evidence>
<dbReference type="SMART" id="SM01057">
    <property type="entry name" value="Carb_anhydrase"/>
    <property type="match status" value="1"/>
</dbReference>